<keyword evidence="1" id="KW-0472">Membrane</keyword>
<dbReference type="Proteomes" id="UP000027002">
    <property type="component" value="Chromosome 2"/>
</dbReference>
<dbReference type="KEGG" id="uvi:66063913"/>
<protein>
    <submittedName>
        <fullName evidence="2">Uncharacterized protein</fullName>
    </submittedName>
</protein>
<feature type="transmembrane region" description="Helical" evidence="1">
    <location>
        <begin position="39"/>
        <end position="58"/>
    </location>
</feature>
<proteinExistence type="predicted"/>
<dbReference type="GeneID" id="66063913"/>
<keyword evidence="1" id="KW-1133">Transmembrane helix</keyword>
<sequence>MLDLYGTSVAAIAFPLRIAWTPVSYAARLLKTLLAPTGYLLHYLSTCVAALAAFLASLEPLFTFFSVAAFVGVVAGILAATLSGLLTTHLGMYDAPVDSRRRLKTDYLDEYLAQPLPLPQPRRWGDHISRFRVSRLQGETIHEEDDSE</sequence>
<keyword evidence="1" id="KW-0812">Transmembrane</keyword>
<evidence type="ECO:0000313" key="2">
    <source>
        <dbReference type="EMBL" id="QUC18894.1"/>
    </source>
</evidence>
<gene>
    <name evidence="2" type="ORF">UV8b_03135</name>
</gene>
<dbReference type="OrthoDB" id="4502894at2759"/>
<evidence type="ECO:0000256" key="1">
    <source>
        <dbReference type="SAM" id="Phobius"/>
    </source>
</evidence>
<name>A0A8E5HP19_USTVR</name>
<evidence type="ECO:0000313" key="3">
    <source>
        <dbReference type="Proteomes" id="UP000027002"/>
    </source>
</evidence>
<dbReference type="RefSeq" id="XP_042996567.1">
    <property type="nucleotide sequence ID" value="XM_043140633.1"/>
</dbReference>
<feature type="transmembrane region" description="Helical" evidence="1">
    <location>
        <begin position="64"/>
        <end position="92"/>
    </location>
</feature>
<keyword evidence="3" id="KW-1185">Reference proteome</keyword>
<feature type="transmembrane region" description="Helical" evidence="1">
    <location>
        <begin position="6"/>
        <end position="27"/>
    </location>
</feature>
<dbReference type="EMBL" id="CP072754">
    <property type="protein sequence ID" value="QUC18894.1"/>
    <property type="molecule type" value="Genomic_DNA"/>
</dbReference>
<organism evidence="2 3">
    <name type="scientific">Ustilaginoidea virens</name>
    <name type="common">Rice false smut fungus</name>
    <name type="synonym">Villosiclava virens</name>
    <dbReference type="NCBI Taxonomy" id="1159556"/>
    <lineage>
        <taxon>Eukaryota</taxon>
        <taxon>Fungi</taxon>
        <taxon>Dikarya</taxon>
        <taxon>Ascomycota</taxon>
        <taxon>Pezizomycotina</taxon>
        <taxon>Sordariomycetes</taxon>
        <taxon>Hypocreomycetidae</taxon>
        <taxon>Hypocreales</taxon>
        <taxon>Clavicipitaceae</taxon>
        <taxon>Ustilaginoidea</taxon>
    </lineage>
</organism>
<dbReference type="AlphaFoldDB" id="A0A8E5HP19"/>
<accession>A0A8E5HP19</accession>
<reference evidence="2" key="1">
    <citation type="submission" date="2020-03" db="EMBL/GenBank/DDBJ databases">
        <title>A mixture of massive structural variations and highly conserved coding sequences in Ustilaginoidea virens genome.</title>
        <authorList>
            <person name="Zhang K."/>
            <person name="Zhao Z."/>
            <person name="Zhang Z."/>
            <person name="Li Y."/>
            <person name="Hsiang T."/>
            <person name="Sun W."/>
        </authorList>
    </citation>
    <scope>NUCLEOTIDE SEQUENCE</scope>
    <source>
        <strain evidence="2">UV-8b</strain>
    </source>
</reference>